<keyword evidence="2" id="KW-0808">Transferase</keyword>
<dbReference type="EMBL" id="CP036282">
    <property type="protein sequence ID" value="QDL54076.1"/>
    <property type="molecule type" value="Genomic_DNA"/>
</dbReference>
<evidence type="ECO:0000256" key="4">
    <source>
        <dbReference type="ARBA" id="ARBA00024346"/>
    </source>
</evidence>
<comment type="similarity">
    <text evidence="4">Belongs to the glycosyltransferase 104 family.</text>
</comment>
<accession>A0A515EN40</accession>
<dbReference type="Proteomes" id="UP000317365">
    <property type="component" value="Chromosome"/>
</dbReference>
<sequence length="390" mass="43870">MSMPSAAHTPSPYKQPMQWDIFCRVVDNFGDIGICWRLSQQMAAAGHSVRLWVDDASALRWMAPGALEGHVVGVSVLDWALSADAPTLATLTPADVWIEAFGCEIAPEFVATYAASMGANGQNSPHKPPVWINLEYLSAEPYAERCHGLPSPVMHGPAKAWTKHFFYPGFTDRTGGLLREPDLDRRQSGFDRSTWLGRHGIQWTGERLVSLFCYEPPLLEAFLDTLAHADTPTQLLVTHGRATQAVRHLEEKWLQRSLVKRGQLSISYLPPLTQNDYDHLLWACDFNCVRGEDSIVRALWAGKPFVWNIYPQDDNAHHDKLNAFLDMLDASPSWRQFHSAWNAMPHAANPLITLLKDWPQWALQAEAARQRLCAQDDLASQLIGFVQKNR</sequence>
<dbReference type="Pfam" id="PF10093">
    <property type="entry name" value="EarP"/>
    <property type="match status" value="1"/>
</dbReference>
<comment type="function">
    <text evidence="3">Protein-arginine rhamnosyltransferase that catalyzes the transfer of a single rhamnose to elongation factor P (EF-P) on 'Lys-32', a modification required for EF-P-dependent rescue of polyproline stalled ribosomes.</text>
</comment>
<dbReference type="PIRSF" id="PIRSF015557">
    <property type="entry name" value="UCP015557"/>
    <property type="match status" value="1"/>
</dbReference>
<dbReference type="InterPro" id="IPR016633">
    <property type="entry name" value="EarP"/>
</dbReference>
<reference evidence="9" key="1">
    <citation type="submission" date="2019-02" db="EMBL/GenBank/DDBJ databases">
        <title>Complete genome sequence of Rhodoferax sp. Gr-4.</title>
        <authorList>
            <person name="Jin L."/>
        </authorList>
    </citation>
    <scope>NUCLEOTIDE SEQUENCE [LARGE SCALE GENOMIC DNA]</scope>
    <source>
        <strain evidence="9">Gr-4</strain>
    </source>
</reference>
<evidence type="ECO:0000256" key="6">
    <source>
        <dbReference type="ARBA" id="ARBA00030025"/>
    </source>
</evidence>
<evidence type="ECO:0000256" key="2">
    <source>
        <dbReference type="ARBA" id="ARBA00022679"/>
    </source>
</evidence>
<comment type="catalytic activity">
    <reaction evidence="7">
        <text>dTDP-beta-L-rhamnose + L-arginyl-[protein] = N(omega)-(alpha-L-rhamnosyl)-L-arginyl-[protein] + dTDP + H(+)</text>
        <dbReference type="Rhea" id="RHEA:66692"/>
        <dbReference type="Rhea" id="RHEA-COMP:10532"/>
        <dbReference type="Rhea" id="RHEA-COMP:17096"/>
        <dbReference type="ChEBI" id="CHEBI:15378"/>
        <dbReference type="ChEBI" id="CHEBI:29965"/>
        <dbReference type="ChEBI" id="CHEBI:57510"/>
        <dbReference type="ChEBI" id="CHEBI:58369"/>
        <dbReference type="ChEBI" id="CHEBI:167445"/>
    </reaction>
    <physiologicalReaction direction="left-to-right" evidence="7">
        <dbReference type="Rhea" id="RHEA:66693"/>
    </physiologicalReaction>
</comment>
<keyword evidence="8" id="KW-0251">Elongation factor</keyword>
<organism evidence="8 9">
    <name type="scientific">Rhodoferax aquaticus</name>
    <dbReference type="NCBI Taxonomy" id="2527691"/>
    <lineage>
        <taxon>Bacteria</taxon>
        <taxon>Pseudomonadati</taxon>
        <taxon>Pseudomonadota</taxon>
        <taxon>Betaproteobacteria</taxon>
        <taxon>Burkholderiales</taxon>
        <taxon>Comamonadaceae</taxon>
        <taxon>Rhodoferax</taxon>
    </lineage>
</organism>
<evidence type="ECO:0000313" key="9">
    <source>
        <dbReference type="Proteomes" id="UP000317365"/>
    </source>
</evidence>
<evidence type="ECO:0000313" key="8">
    <source>
        <dbReference type="EMBL" id="QDL54076.1"/>
    </source>
</evidence>
<protein>
    <recommendedName>
        <fullName evidence="5">Protein-arginine rhamnosyltransferase</fullName>
    </recommendedName>
    <alternativeName>
        <fullName evidence="6">EF-P arginine rhamnosyltransferase</fullName>
    </alternativeName>
</protein>
<dbReference type="GO" id="GO:0106361">
    <property type="term" value="F:protein-arginine rhamnosyltransferase activity"/>
    <property type="evidence" value="ECO:0007669"/>
    <property type="project" value="InterPro"/>
</dbReference>
<reference evidence="9" key="2">
    <citation type="journal article" date="2020" name="Int. J. Syst. Evol. Microbiol.">
        <title>Genomic insights into a novel species Rhodoferax aquaticus sp. nov., isolated from freshwater.</title>
        <authorList>
            <person name="Li T."/>
            <person name="Zhuo Y."/>
            <person name="Jin C.Z."/>
            <person name="Wu X."/>
            <person name="Ko S.R."/>
            <person name="Jin F.J."/>
            <person name="Ahn C.Y."/>
            <person name="Oh H.M."/>
            <person name="Lee H.G."/>
            <person name="Jin L."/>
        </authorList>
    </citation>
    <scope>NUCLEOTIDE SEQUENCE [LARGE SCALE GENOMIC DNA]</scope>
    <source>
        <strain evidence="9">Gr-4</strain>
    </source>
</reference>
<evidence type="ECO:0000256" key="1">
    <source>
        <dbReference type="ARBA" id="ARBA00022676"/>
    </source>
</evidence>
<dbReference type="AlphaFoldDB" id="A0A515EN40"/>
<dbReference type="NCBIfam" id="TIGR03837">
    <property type="entry name" value="efp_Arg_rhamno"/>
    <property type="match status" value="1"/>
</dbReference>
<evidence type="ECO:0000256" key="5">
    <source>
        <dbReference type="ARBA" id="ARBA00024416"/>
    </source>
</evidence>
<evidence type="ECO:0000256" key="7">
    <source>
        <dbReference type="ARBA" id="ARBA00048472"/>
    </source>
</evidence>
<dbReference type="GO" id="GO:0003746">
    <property type="term" value="F:translation elongation factor activity"/>
    <property type="evidence" value="ECO:0007669"/>
    <property type="project" value="UniProtKB-KW"/>
</dbReference>
<name>A0A515EN40_9BURK</name>
<gene>
    <name evidence="8" type="primary">earP</name>
    <name evidence="8" type="ORF">EXZ61_07770</name>
</gene>
<keyword evidence="8" id="KW-0648">Protein biosynthesis</keyword>
<keyword evidence="9" id="KW-1185">Reference proteome</keyword>
<evidence type="ECO:0000256" key="3">
    <source>
        <dbReference type="ARBA" id="ARBA00024303"/>
    </source>
</evidence>
<keyword evidence="1" id="KW-0328">Glycosyltransferase</keyword>
<dbReference type="KEGG" id="rhg:EXZ61_07770"/>
<proteinExistence type="inferred from homology"/>